<dbReference type="Proteomes" id="UP000283509">
    <property type="component" value="Unassembled WGS sequence"/>
</dbReference>
<keyword evidence="1" id="KW-1133">Transmembrane helix</keyword>
<name>A0A3R7MEM6_PENVA</name>
<sequence>MELKNVYERYQARLRNSAFLGVVSIGALASCCLLGTMLHGSQSYEWSPAAVILCCYLGFLLLIIGMAQQVFTANISVISAILATTFWLITASILVSVGILHQPKSSAHLTPPAFLLVLITHTTVPLRRAHTRILAGISTLLPLVTMLASPALTWGVRQEPASVTSSQSKLFKLQWNFGNCGRGRHEAKKWRKERAGSFGKESHECEQQFPRMILTEEWV</sequence>
<dbReference type="OrthoDB" id="10628479at2759"/>
<keyword evidence="1" id="KW-0812">Transmembrane</keyword>
<gene>
    <name evidence="2" type="ORF">C7M84_001563</name>
</gene>
<evidence type="ECO:0000313" key="3">
    <source>
        <dbReference type="Proteomes" id="UP000283509"/>
    </source>
</evidence>
<organism evidence="2 3">
    <name type="scientific">Penaeus vannamei</name>
    <name type="common">Whiteleg shrimp</name>
    <name type="synonym">Litopenaeus vannamei</name>
    <dbReference type="NCBI Taxonomy" id="6689"/>
    <lineage>
        <taxon>Eukaryota</taxon>
        <taxon>Metazoa</taxon>
        <taxon>Ecdysozoa</taxon>
        <taxon>Arthropoda</taxon>
        <taxon>Crustacea</taxon>
        <taxon>Multicrustacea</taxon>
        <taxon>Malacostraca</taxon>
        <taxon>Eumalacostraca</taxon>
        <taxon>Eucarida</taxon>
        <taxon>Decapoda</taxon>
        <taxon>Dendrobranchiata</taxon>
        <taxon>Penaeoidea</taxon>
        <taxon>Penaeidae</taxon>
        <taxon>Penaeus</taxon>
    </lineage>
</organism>
<evidence type="ECO:0000313" key="2">
    <source>
        <dbReference type="EMBL" id="ROT79699.1"/>
    </source>
</evidence>
<protein>
    <submittedName>
        <fullName evidence="2">Uncharacterized protein</fullName>
    </submittedName>
</protein>
<reference evidence="2 3" key="1">
    <citation type="submission" date="2018-04" db="EMBL/GenBank/DDBJ databases">
        <authorList>
            <person name="Zhang X."/>
            <person name="Yuan J."/>
            <person name="Li F."/>
            <person name="Xiang J."/>
        </authorList>
    </citation>
    <scope>NUCLEOTIDE SEQUENCE [LARGE SCALE GENOMIC DNA]</scope>
    <source>
        <tissue evidence="2">Muscle</tissue>
    </source>
</reference>
<keyword evidence="3" id="KW-1185">Reference proteome</keyword>
<dbReference type="PROSITE" id="PS51257">
    <property type="entry name" value="PROKAR_LIPOPROTEIN"/>
    <property type="match status" value="1"/>
</dbReference>
<feature type="transmembrane region" description="Helical" evidence="1">
    <location>
        <begin position="77"/>
        <end position="100"/>
    </location>
</feature>
<dbReference type="AlphaFoldDB" id="A0A3R7MEM6"/>
<proteinExistence type="predicted"/>
<comment type="caution">
    <text evidence="2">The sequence shown here is derived from an EMBL/GenBank/DDBJ whole genome shotgun (WGS) entry which is preliminary data.</text>
</comment>
<feature type="transmembrane region" description="Helical" evidence="1">
    <location>
        <begin position="106"/>
        <end position="126"/>
    </location>
</feature>
<reference evidence="2 3" key="2">
    <citation type="submission" date="2019-01" db="EMBL/GenBank/DDBJ databases">
        <title>The decoding of complex shrimp genome reveals the adaptation for benthos swimmer, frequently molting mechanism and breeding impact on genome.</title>
        <authorList>
            <person name="Sun Y."/>
            <person name="Gao Y."/>
            <person name="Yu Y."/>
        </authorList>
    </citation>
    <scope>NUCLEOTIDE SEQUENCE [LARGE SCALE GENOMIC DNA]</scope>
    <source>
        <tissue evidence="2">Muscle</tissue>
    </source>
</reference>
<feature type="transmembrane region" description="Helical" evidence="1">
    <location>
        <begin position="133"/>
        <end position="156"/>
    </location>
</feature>
<accession>A0A3R7MEM6</accession>
<evidence type="ECO:0000256" key="1">
    <source>
        <dbReference type="SAM" id="Phobius"/>
    </source>
</evidence>
<feature type="transmembrane region" description="Helical" evidence="1">
    <location>
        <begin position="46"/>
        <end position="65"/>
    </location>
</feature>
<feature type="transmembrane region" description="Helical" evidence="1">
    <location>
        <begin position="18"/>
        <end position="40"/>
    </location>
</feature>
<dbReference type="EMBL" id="QCYY01001200">
    <property type="protein sequence ID" value="ROT79699.1"/>
    <property type="molecule type" value="Genomic_DNA"/>
</dbReference>
<keyword evidence="1" id="KW-0472">Membrane</keyword>